<accession>A0A1Q8EAS8</accession>
<keyword evidence="2" id="KW-1185">Reference proteome</keyword>
<dbReference type="InterPro" id="IPR024499">
    <property type="entry name" value="Mbeg1-like"/>
</dbReference>
<dbReference type="Proteomes" id="UP000186890">
    <property type="component" value="Unassembled WGS sequence"/>
</dbReference>
<dbReference type="EMBL" id="MSJM01000001">
    <property type="protein sequence ID" value="OLF48896.1"/>
    <property type="molecule type" value="Genomic_DNA"/>
</dbReference>
<dbReference type="Pfam" id="PF11187">
    <property type="entry name" value="Mbeg1-like"/>
    <property type="match status" value="1"/>
</dbReference>
<dbReference type="SUPFAM" id="SSF53474">
    <property type="entry name" value="alpha/beta-Hydrolases"/>
    <property type="match status" value="1"/>
</dbReference>
<gene>
    <name evidence="1" type="ORF">BU202_01020</name>
</gene>
<evidence type="ECO:0000313" key="1">
    <source>
        <dbReference type="EMBL" id="OLF48896.1"/>
    </source>
</evidence>
<name>A0A1Q8EAS8_9STRE</name>
<comment type="caution">
    <text evidence="1">The sequence shown here is derived from an EMBL/GenBank/DDBJ whole genome shotgun (WGS) entry which is preliminary data.</text>
</comment>
<dbReference type="RefSeq" id="WP_075103939.1">
    <property type="nucleotide sequence ID" value="NZ_MSJM01000001.1"/>
</dbReference>
<evidence type="ECO:0000313" key="2">
    <source>
        <dbReference type="Proteomes" id="UP000186890"/>
    </source>
</evidence>
<reference evidence="2" key="1">
    <citation type="submission" date="2016-12" db="EMBL/GenBank/DDBJ databases">
        <authorList>
            <person name="Gulvik C.A."/>
        </authorList>
    </citation>
    <scope>NUCLEOTIDE SEQUENCE [LARGE SCALE GENOMIC DNA]</scope>
    <source>
        <strain evidence="2">NED12-00049-6B</strain>
    </source>
</reference>
<dbReference type="AlphaFoldDB" id="A0A1Q8EAS8"/>
<proteinExistence type="predicted"/>
<protein>
    <submittedName>
        <fullName evidence="1">Lipase</fullName>
    </submittedName>
</protein>
<organism evidence="1 2">
    <name type="scientific">Streptococcus cuniculi</name>
    <dbReference type="NCBI Taxonomy" id="1432788"/>
    <lineage>
        <taxon>Bacteria</taxon>
        <taxon>Bacillati</taxon>
        <taxon>Bacillota</taxon>
        <taxon>Bacilli</taxon>
        <taxon>Lactobacillales</taxon>
        <taxon>Streptococcaceae</taxon>
        <taxon>Streptococcus</taxon>
    </lineage>
</organism>
<dbReference type="InterPro" id="IPR029058">
    <property type="entry name" value="AB_hydrolase_fold"/>
</dbReference>
<dbReference type="Gene3D" id="3.40.50.1820">
    <property type="entry name" value="alpha/beta hydrolase"/>
    <property type="match status" value="1"/>
</dbReference>
<sequence>MPNLLNYIEEVAYQDFYDLPLNRLDILALTEIAYLPFNDLVAPDFTTEKATRLDHVATQFEALYHGDTPNLSVTITPERIQLLQLLKDAKRFKAIKVFAFIDDYDKGEEKQFAALTYKVGQDKLVTIFRGTDDTIIGWKEDFHMTYMAEIPAQQSATAYLQQIMDMSTQTVYVAGHSKGGNLAIYASSQMTTADQKRIAQIIAYDSPGVHPSVIASSGYQAIKDRIQPIIPQNSIVGMLLETPDNAEIVESKAFGLLQHISFSWEVEGHDFKLAPALTENSIQVDETLKTWTASLNDEELKRFFDLLFGMFIDAGIERLNDFTIDTPKKISLLMRQQQNLTDAEKDMLDRLFRRLIDTRYQIWKEALTTPYDKVNQWFQSLTHKDKEE</sequence>